<dbReference type="HOGENOM" id="CLU_001598_0_0_1"/>
<dbReference type="Proteomes" id="UP000027222">
    <property type="component" value="Unassembled WGS sequence"/>
</dbReference>
<evidence type="ECO:0000256" key="1">
    <source>
        <dbReference type="SAM" id="MobiDB-lite"/>
    </source>
</evidence>
<gene>
    <name evidence="2" type="ORF">GALMADRAFT_237655</name>
</gene>
<feature type="region of interest" description="Disordered" evidence="1">
    <location>
        <begin position="1346"/>
        <end position="1380"/>
    </location>
</feature>
<dbReference type="OrthoDB" id="2591260at2759"/>
<feature type="compositionally biased region" description="Basic residues" evidence="1">
    <location>
        <begin position="1275"/>
        <end position="1293"/>
    </location>
</feature>
<feature type="region of interest" description="Disordered" evidence="1">
    <location>
        <begin position="1504"/>
        <end position="1549"/>
    </location>
</feature>
<dbReference type="SUPFAM" id="SSF48371">
    <property type="entry name" value="ARM repeat"/>
    <property type="match status" value="1"/>
</dbReference>
<reference evidence="3" key="1">
    <citation type="journal article" date="2014" name="Proc. Natl. Acad. Sci. U.S.A.">
        <title>Extensive sampling of basidiomycete genomes demonstrates inadequacy of the white-rot/brown-rot paradigm for wood decay fungi.</title>
        <authorList>
            <person name="Riley R."/>
            <person name="Salamov A.A."/>
            <person name="Brown D.W."/>
            <person name="Nagy L.G."/>
            <person name="Floudas D."/>
            <person name="Held B.W."/>
            <person name="Levasseur A."/>
            <person name="Lombard V."/>
            <person name="Morin E."/>
            <person name="Otillar R."/>
            <person name="Lindquist E.A."/>
            <person name="Sun H."/>
            <person name="LaButti K.M."/>
            <person name="Schmutz J."/>
            <person name="Jabbour D."/>
            <person name="Luo H."/>
            <person name="Baker S.E."/>
            <person name="Pisabarro A.G."/>
            <person name="Walton J.D."/>
            <person name="Blanchette R.A."/>
            <person name="Henrissat B."/>
            <person name="Martin F."/>
            <person name="Cullen D."/>
            <person name="Hibbett D.S."/>
            <person name="Grigoriev I.V."/>
        </authorList>
    </citation>
    <scope>NUCLEOTIDE SEQUENCE [LARGE SCALE GENOMIC DNA]</scope>
    <source>
        <strain evidence="3">CBS 339.88</strain>
    </source>
</reference>
<feature type="compositionally biased region" description="Polar residues" evidence="1">
    <location>
        <begin position="1"/>
        <end position="10"/>
    </location>
</feature>
<feature type="region of interest" description="Disordered" evidence="1">
    <location>
        <begin position="1"/>
        <end position="29"/>
    </location>
</feature>
<organism evidence="2 3">
    <name type="scientific">Galerina marginata (strain CBS 339.88)</name>
    <dbReference type="NCBI Taxonomy" id="685588"/>
    <lineage>
        <taxon>Eukaryota</taxon>
        <taxon>Fungi</taxon>
        <taxon>Dikarya</taxon>
        <taxon>Basidiomycota</taxon>
        <taxon>Agaricomycotina</taxon>
        <taxon>Agaricomycetes</taxon>
        <taxon>Agaricomycetidae</taxon>
        <taxon>Agaricales</taxon>
        <taxon>Agaricineae</taxon>
        <taxon>Strophariaceae</taxon>
        <taxon>Galerina</taxon>
    </lineage>
</organism>
<dbReference type="InterPro" id="IPR016024">
    <property type="entry name" value="ARM-type_fold"/>
</dbReference>
<feature type="region of interest" description="Disordered" evidence="1">
    <location>
        <begin position="1171"/>
        <end position="1313"/>
    </location>
</feature>
<evidence type="ECO:0000313" key="2">
    <source>
        <dbReference type="EMBL" id="KDR82377.1"/>
    </source>
</evidence>
<sequence>MSLLTPPSSSHRSDKDKENKFSAPVAGPSTRSVIWATENSIHSLATPPKANTISSKHRPKATKSILKKSSQDNTFLMVPEVTKQRETTPEPADPLVDLHYLDHPVAQILSNEISDEQSLRELIEGYNVLAARLRACVADSTDADASWPLFQPLRKNTQPFVNAVVRDLARALVDPLSYRTDIAEEDATSVPKFTLPSPEKSPAKKKGGLSAEQVKYARDLCTTCHSVIKVLSVILSVPAIFAVFEEEQLSEMLTAVLAIPLAEELPTPNARKTCALAIWLIQVQRLPEPVLRPAADRIAYALRRGMDGELGKEGKKGSANDGLKAIHDLCTYLPDVFVPAFTPLLPSILSNLLASTFNLRTQACHALGGFANASTSVPLSTVHTRISNTVTTYLTTTPPPSAKSPTKPTEAPIVRTLRTTLGCVDPPHVAQGPVWALSVLASFVVLLHSRLSVDPRVNRILSSLLGLGMRHKKSSVRALCCIVWRPVIWAYFQPPLPVNSEDEDEQDVKDAEKVSPDQVKKVYLRVMMSVVEMQTGISTIAALLGEETTTGEEPLRQCLEVLQNMATKPQPTCADAIEAMRHMTTLSSSGRDAVDAWDANLLLPKGLFSSNPGLLTAEFKNLSTAVRPLFDQVAMFQDIRYLTREEMSRSWVFNGILNAWKTALGNVDMFDDSEVPDNLMEIWTNFLKANVFQEDGDGASTKQFAFNAVLHLVDIAQDPLLDLRPEKVPIPGPSNDRVPGSDDTIPDFDETSSCHCTNNELRLRVIQRLWVAMKTIIPHSLLEVAANKLIEALLESRKSLIPQSSRLEGYTDEDVEGPRNAWISLCMDVLTVCDVETFKTFWSCETDLGPDVSSWTWTKDFTRAIWKASAEKWVEGEGHWEAGVVLLGLPFSDRHAWNPVGEDYNTWEDILTYTTGKALDHGFNTAHVLDTIANFISYFQTPGLHPAPSTRLVDVLLSHIDLSELGELPLQAIELASITMRATYPPEPRNTPVAMWMVRSLTNLIEHCPPELCLRLLHTLEDGLSLWLADECDAWSSRDLNYDVIPLYQHILVRIRALPESIQNLKVLENILASVFTKRTLPSAIEAFTEYWNLTYSRIPPSDQGWSDTIIECLKAVGILPKSSNDEESVPSSPLAPALIIPPSTPRTPVASSFSTPPTAIIKREALHKLPSPQRPQKVFGTFPIVPTTPLSPIRRRSSSSSSTRRTPLSSIQLCGSPSKRRRLMVEGDSDEEKENSLVGVVSVTDRIAELKPYGKKRRHEDDEEDPQPEPSPMKKLKGKMKPKGKPVAKKLRTASPAPCAASSNESKDERKVAAALVESLPFPSMEPANDSPEVFVCSAAGSSRRKGGFADTVPAQPSHPPIQLQRERDQVKSLDSQDTPVQRIDLAKMLIRRSVSFPESLLMAATDRKRKRDSDIEDDQDLYDASTSDPLPALSLPRPRQLKKAHTLPSLDSDVTVQSISSDDDPHLGQVTPHHLISPAMARRSHYGGSLTSQSALSIMRELFGDEMPGSDDSTTSEPDSESPTKEFMTRQLQKMRSESRFSKTLST</sequence>
<protein>
    <recommendedName>
        <fullName evidence="4">Telomere-associated protein Rif1 N-terminal domain-containing protein</fullName>
    </recommendedName>
</protein>
<keyword evidence="3" id="KW-1185">Reference proteome</keyword>
<proteinExistence type="predicted"/>
<accession>A0A067TJ61</accession>
<feature type="compositionally biased region" description="Basic and acidic residues" evidence="1">
    <location>
        <begin position="11"/>
        <end position="20"/>
    </location>
</feature>
<name>A0A067TJ61_GALM3</name>
<evidence type="ECO:0008006" key="4">
    <source>
        <dbReference type="Google" id="ProtNLM"/>
    </source>
</evidence>
<dbReference type="EMBL" id="KL142369">
    <property type="protein sequence ID" value="KDR82377.1"/>
    <property type="molecule type" value="Genomic_DNA"/>
</dbReference>
<evidence type="ECO:0000313" key="3">
    <source>
        <dbReference type="Proteomes" id="UP000027222"/>
    </source>
</evidence>
<feature type="region of interest" description="Disordered" evidence="1">
    <location>
        <begin position="1402"/>
        <end position="1473"/>
    </location>
</feature>
<dbReference type="STRING" id="685588.A0A067TJ61"/>
<feature type="compositionally biased region" description="Low complexity" evidence="1">
    <location>
        <begin position="1188"/>
        <end position="1212"/>
    </location>
</feature>
<feature type="region of interest" description="Disordered" evidence="1">
    <location>
        <begin position="189"/>
        <end position="208"/>
    </location>
</feature>